<dbReference type="Gene3D" id="3.20.20.380">
    <property type="entry name" value="Copper homeostasis (CutC) domain"/>
    <property type="match status" value="1"/>
</dbReference>
<protein>
    <recommendedName>
        <fullName evidence="2">Copper homeostasis protein cutC homolog</fullName>
    </recommendedName>
</protein>
<gene>
    <name evidence="4" type="ORF">ONE63_010197</name>
</gene>
<proteinExistence type="inferred from homology"/>
<dbReference type="PANTHER" id="PTHR12598:SF0">
    <property type="entry name" value="COPPER HOMEOSTASIS PROTEIN CUTC HOMOLOG"/>
    <property type="match status" value="1"/>
</dbReference>
<dbReference type="InterPro" id="IPR005627">
    <property type="entry name" value="CutC-like"/>
</dbReference>
<feature type="region of interest" description="Disordered" evidence="3">
    <location>
        <begin position="196"/>
        <end position="215"/>
    </location>
</feature>
<dbReference type="FunFam" id="3.20.20.380:FF:000001">
    <property type="entry name" value="Copper homeostasis protein CutC"/>
    <property type="match status" value="1"/>
</dbReference>
<dbReference type="HAMAP" id="MF_00795">
    <property type="entry name" value="CutC"/>
    <property type="match status" value="1"/>
</dbReference>
<dbReference type="GO" id="GO:0005507">
    <property type="term" value="F:copper ion binding"/>
    <property type="evidence" value="ECO:0007669"/>
    <property type="project" value="TreeGrafter"/>
</dbReference>
<sequence length="244" mass="25831">MEVCVDSLQSAINAAKGGATRLELCSALNEGGLTPTPGLLKAVTAAVNIPVFCMLRVRGGNDFVYSSEELEAMKTDALLLRSMGTVNGFVFGALDEHGNVDIRACQDILQVTAPLPVTFHRAIDVCQDPLGAVQILVKLGFKRILTSGQKESALEGIPMIRMMVEKAQDQISIMVGAGIKKDNVAHILRATGAKEYHGSARVPSQQSNDSNRPKMGAADLRLETSVEEVAATVQAAQMGIGGGR</sequence>
<evidence type="ECO:0000256" key="1">
    <source>
        <dbReference type="ARBA" id="ARBA00007768"/>
    </source>
</evidence>
<evidence type="ECO:0000256" key="2">
    <source>
        <dbReference type="ARBA" id="ARBA00019014"/>
    </source>
</evidence>
<dbReference type="Pfam" id="PF03932">
    <property type="entry name" value="CutC"/>
    <property type="match status" value="1"/>
</dbReference>
<dbReference type="EMBL" id="JAPTSV010000008">
    <property type="protein sequence ID" value="KAJ1525382.1"/>
    <property type="molecule type" value="Genomic_DNA"/>
</dbReference>
<evidence type="ECO:0000256" key="3">
    <source>
        <dbReference type="SAM" id="MobiDB-lite"/>
    </source>
</evidence>
<evidence type="ECO:0000313" key="4">
    <source>
        <dbReference type="EMBL" id="KAJ1525382.1"/>
    </source>
</evidence>
<comment type="similarity">
    <text evidence="1">Belongs to the CutC family.</text>
</comment>
<reference evidence="4" key="1">
    <citation type="submission" date="2022-12" db="EMBL/GenBank/DDBJ databases">
        <title>Chromosome-level genome assembly of the bean flower thrips Megalurothrips usitatus.</title>
        <authorList>
            <person name="Ma L."/>
            <person name="Liu Q."/>
            <person name="Li H."/>
            <person name="Cai W."/>
        </authorList>
    </citation>
    <scope>NUCLEOTIDE SEQUENCE</scope>
    <source>
        <strain evidence="4">Cailab_2022a</strain>
    </source>
</reference>
<keyword evidence="5" id="KW-1185">Reference proteome</keyword>
<evidence type="ECO:0000313" key="5">
    <source>
        <dbReference type="Proteomes" id="UP001075354"/>
    </source>
</evidence>
<name>A0AAV7XIR5_9NEOP</name>
<dbReference type="Proteomes" id="UP001075354">
    <property type="component" value="Chromosome 8"/>
</dbReference>
<dbReference type="PANTHER" id="PTHR12598">
    <property type="entry name" value="COPPER HOMEOSTASIS PROTEIN CUTC"/>
    <property type="match status" value="1"/>
</dbReference>
<accession>A0AAV7XIR5</accession>
<dbReference type="SUPFAM" id="SSF110395">
    <property type="entry name" value="CutC-like"/>
    <property type="match status" value="1"/>
</dbReference>
<organism evidence="4 5">
    <name type="scientific">Megalurothrips usitatus</name>
    <name type="common">bean blossom thrips</name>
    <dbReference type="NCBI Taxonomy" id="439358"/>
    <lineage>
        <taxon>Eukaryota</taxon>
        <taxon>Metazoa</taxon>
        <taxon>Ecdysozoa</taxon>
        <taxon>Arthropoda</taxon>
        <taxon>Hexapoda</taxon>
        <taxon>Insecta</taxon>
        <taxon>Pterygota</taxon>
        <taxon>Neoptera</taxon>
        <taxon>Paraneoptera</taxon>
        <taxon>Thysanoptera</taxon>
        <taxon>Terebrantia</taxon>
        <taxon>Thripoidea</taxon>
        <taxon>Thripidae</taxon>
        <taxon>Megalurothrips</taxon>
    </lineage>
</organism>
<dbReference type="InterPro" id="IPR036822">
    <property type="entry name" value="CutC-like_dom_sf"/>
</dbReference>
<dbReference type="AlphaFoldDB" id="A0AAV7XIR5"/>
<comment type="caution">
    <text evidence="4">The sequence shown here is derived from an EMBL/GenBank/DDBJ whole genome shotgun (WGS) entry which is preliminary data.</text>
</comment>